<reference evidence="1" key="1">
    <citation type="submission" date="2011-09" db="EMBL/GenBank/DDBJ databases">
        <title>The permanent draft genome of Mucilaginibacter paludis DSM 18603.</title>
        <authorList>
            <consortium name="US DOE Joint Genome Institute (JGI-PGF)"/>
            <person name="Lucas S."/>
            <person name="Han J."/>
            <person name="Lapidus A."/>
            <person name="Bruce D."/>
            <person name="Goodwin L."/>
            <person name="Pitluck S."/>
            <person name="Peters L."/>
            <person name="Kyrpides N."/>
            <person name="Mavromatis K."/>
            <person name="Ivanova N."/>
            <person name="Mikhailova N."/>
            <person name="Held B."/>
            <person name="Detter J.C."/>
            <person name="Tapia R."/>
            <person name="Han C."/>
            <person name="Land M."/>
            <person name="Hauser L."/>
            <person name="Markowitz V."/>
            <person name="Cheng J.-F."/>
            <person name="Hugenholtz P."/>
            <person name="Woyke T."/>
            <person name="Wu D."/>
            <person name="Tindall B."/>
            <person name="Brambilla E."/>
            <person name="Klenk H.-P."/>
            <person name="Eisen J.A."/>
        </authorList>
    </citation>
    <scope>NUCLEOTIDE SEQUENCE [LARGE SCALE GENOMIC DNA]</scope>
    <source>
        <strain evidence="1">DSM 18603</strain>
    </source>
</reference>
<dbReference type="EMBL" id="CM001403">
    <property type="protein sequence ID" value="EHQ28254.1"/>
    <property type="molecule type" value="Genomic_DNA"/>
</dbReference>
<accession>H1Y2S5</accession>
<sequence>MNKLTIYNSLNKSFHKKYIFNFGSEGGFYSEFNIMVFAIIYCLKYHYQFILFTGISQFTIDKGWKDFFEPFADTVNSSFYRRFNRRLTAKKIKIRHYPQWYTFKFLNKETYLSHQLFHFYTIGKFYQEQFDFPELGIKGNLKEVSREIVKMIYRFNAVTETEIKKNMSNLKLPAKYAAMHVRKGDKDTEFEFMPNVTYINKLEELSDLKHVFVFTDDYTVIEFLQKGYPHIHFYTLVNPNERGYIHSDFTKLNRSKKRADLIKLFTSIEIMAAAEITIGAYTTNPGIFLSMRMPEDSFVSIQGSFWL</sequence>
<evidence type="ECO:0000313" key="1">
    <source>
        <dbReference type="EMBL" id="EHQ28254.1"/>
    </source>
</evidence>
<evidence type="ECO:0000313" key="2">
    <source>
        <dbReference type="Proteomes" id="UP000002774"/>
    </source>
</evidence>
<dbReference type="RefSeq" id="WP_008509005.1">
    <property type="nucleotide sequence ID" value="NZ_CM001403.1"/>
</dbReference>
<dbReference type="Proteomes" id="UP000002774">
    <property type="component" value="Chromosome"/>
</dbReference>
<proteinExistence type="predicted"/>
<dbReference type="Gene3D" id="3.40.50.11350">
    <property type="match status" value="1"/>
</dbReference>
<dbReference type="PANTHER" id="PTHR13132:SF29">
    <property type="entry name" value="ALPHA-(1,6)-FUCOSYLTRANSFERASE"/>
    <property type="match status" value="1"/>
</dbReference>
<dbReference type="eggNOG" id="ENOG502ZV9S">
    <property type="taxonomic scope" value="Bacteria"/>
</dbReference>
<keyword evidence="2" id="KW-1185">Reference proteome</keyword>
<protein>
    <recommendedName>
        <fullName evidence="3">Glycosyl transferase family 11</fullName>
    </recommendedName>
</protein>
<dbReference type="PANTHER" id="PTHR13132">
    <property type="entry name" value="ALPHA- 1,6 -FUCOSYLTRANSFERASE"/>
    <property type="match status" value="1"/>
</dbReference>
<dbReference type="GO" id="GO:0046921">
    <property type="term" value="F:alpha-(1-&gt;6)-fucosyltransferase activity"/>
    <property type="evidence" value="ECO:0007669"/>
    <property type="project" value="TreeGrafter"/>
</dbReference>
<gene>
    <name evidence="1" type="ORF">Mucpa_4163</name>
</gene>
<organism evidence="1 2">
    <name type="scientific">Mucilaginibacter paludis DSM 18603</name>
    <dbReference type="NCBI Taxonomy" id="714943"/>
    <lineage>
        <taxon>Bacteria</taxon>
        <taxon>Pseudomonadati</taxon>
        <taxon>Bacteroidota</taxon>
        <taxon>Sphingobacteriia</taxon>
        <taxon>Sphingobacteriales</taxon>
        <taxon>Sphingobacteriaceae</taxon>
        <taxon>Mucilaginibacter</taxon>
    </lineage>
</organism>
<name>H1Y2S5_9SPHI</name>
<dbReference type="AlphaFoldDB" id="H1Y2S5"/>
<dbReference type="HOGENOM" id="CLU_893260_0_0_10"/>
<dbReference type="OrthoDB" id="1035290at2"/>
<evidence type="ECO:0008006" key="3">
    <source>
        <dbReference type="Google" id="ProtNLM"/>
    </source>
</evidence>
<dbReference type="GO" id="GO:0006487">
    <property type="term" value="P:protein N-linked glycosylation"/>
    <property type="evidence" value="ECO:0007669"/>
    <property type="project" value="TreeGrafter"/>
</dbReference>